<organism evidence="1 2">
    <name type="scientific">Arctium lappa</name>
    <name type="common">Greater burdock</name>
    <name type="synonym">Lappa major</name>
    <dbReference type="NCBI Taxonomy" id="4217"/>
    <lineage>
        <taxon>Eukaryota</taxon>
        <taxon>Viridiplantae</taxon>
        <taxon>Streptophyta</taxon>
        <taxon>Embryophyta</taxon>
        <taxon>Tracheophyta</taxon>
        <taxon>Spermatophyta</taxon>
        <taxon>Magnoliopsida</taxon>
        <taxon>eudicotyledons</taxon>
        <taxon>Gunneridae</taxon>
        <taxon>Pentapetalae</taxon>
        <taxon>asterids</taxon>
        <taxon>campanulids</taxon>
        <taxon>Asterales</taxon>
        <taxon>Asteraceae</taxon>
        <taxon>Carduoideae</taxon>
        <taxon>Cardueae</taxon>
        <taxon>Arctiinae</taxon>
        <taxon>Arctium</taxon>
    </lineage>
</organism>
<sequence length="344" mass="39245">MTVDRKLTTTTVQTPKSSVKSSFTTDRCCSTRCRRDANCKCDICIASFNATLDLLPMSVQRSSLTKLSSSKPSPPQTPNFCNPSTLSTPKSETSRLMVSPPLNSTLRTDFRRKIKRKKIEFGYSVMMMMMKWFIVLCLILIGKFGVSFVTSGVMKTKLSPEIVRNLSEKSQGFQDVKERLGFLNRELQDLVGDGVPESSSTNPNCEIVQDGLILRSRCQLYKSGMEEVSIWGWPLQTTGLLTTKFASRSFTILSGRVTEWSNGELSCLIRKANTSWEQEKWRASLWRLDENTWILEYKRSFVFENTFSSAMEFLKFGMMRAFQWMKQVWRFSAGFVDGNHLTPT</sequence>
<protein>
    <submittedName>
        <fullName evidence="1">Uncharacterized protein</fullName>
    </submittedName>
</protein>
<keyword evidence="2" id="KW-1185">Reference proteome</keyword>
<dbReference type="EMBL" id="CM042053">
    <property type="protein sequence ID" value="KAI3715593.1"/>
    <property type="molecule type" value="Genomic_DNA"/>
</dbReference>
<gene>
    <name evidence="1" type="ORF">L6452_22579</name>
</gene>
<reference evidence="2" key="1">
    <citation type="journal article" date="2022" name="Mol. Ecol. Resour.">
        <title>The genomes of chicory, endive, great burdock and yacon provide insights into Asteraceae palaeo-polyploidization history and plant inulin production.</title>
        <authorList>
            <person name="Fan W."/>
            <person name="Wang S."/>
            <person name="Wang H."/>
            <person name="Wang A."/>
            <person name="Jiang F."/>
            <person name="Liu H."/>
            <person name="Zhao H."/>
            <person name="Xu D."/>
            <person name="Zhang Y."/>
        </authorList>
    </citation>
    <scope>NUCLEOTIDE SEQUENCE [LARGE SCALE GENOMIC DNA]</scope>
    <source>
        <strain evidence="2">cv. Niubang</strain>
    </source>
</reference>
<evidence type="ECO:0000313" key="2">
    <source>
        <dbReference type="Proteomes" id="UP001055879"/>
    </source>
</evidence>
<dbReference type="Proteomes" id="UP001055879">
    <property type="component" value="Linkage Group LG07"/>
</dbReference>
<comment type="caution">
    <text evidence="1">The sequence shown here is derived from an EMBL/GenBank/DDBJ whole genome shotgun (WGS) entry which is preliminary data.</text>
</comment>
<reference evidence="1 2" key="2">
    <citation type="journal article" date="2022" name="Mol. Ecol. Resour.">
        <title>The genomes of chicory, endive, great burdock and yacon provide insights into Asteraceae paleo-polyploidization history and plant inulin production.</title>
        <authorList>
            <person name="Fan W."/>
            <person name="Wang S."/>
            <person name="Wang H."/>
            <person name="Wang A."/>
            <person name="Jiang F."/>
            <person name="Liu H."/>
            <person name="Zhao H."/>
            <person name="Xu D."/>
            <person name="Zhang Y."/>
        </authorList>
    </citation>
    <scope>NUCLEOTIDE SEQUENCE [LARGE SCALE GENOMIC DNA]</scope>
    <source>
        <strain evidence="2">cv. Niubang</strain>
    </source>
</reference>
<name>A0ACB9B1Y7_ARCLA</name>
<accession>A0ACB9B1Y7</accession>
<proteinExistence type="predicted"/>
<evidence type="ECO:0000313" key="1">
    <source>
        <dbReference type="EMBL" id="KAI3715593.1"/>
    </source>
</evidence>